<dbReference type="InterPro" id="IPR001638">
    <property type="entry name" value="Solute-binding_3/MltF_N"/>
</dbReference>
<feature type="domain" description="Solute-binding protein family 3/N-terminal" evidence="5">
    <location>
        <begin position="48"/>
        <end position="266"/>
    </location>
</feature>
<evidence type="ECO:0000259" key="6">
    <source>
        <dbReference type="SMART" id="SM00079"/>
    </source>
</evidence>
<reference evidence="7 8" key="1">
    <citation type="submission" date="2019-05" db="EMBL/GenBank/DDBJ databases">
        <title>Kocuria coralli sp. nov., a novel actinobacterium isolated from coral reef seawater.</title>
        <authorList>
            <person name="Li J."/>
        </authorList>
    </citation>
    <scope>NUCLEOTIDE SEQUENCE [LARGE SCALE GENOMIC DNA]</scope>
    <source>
        <strain evidence="7 8">SCSIO 13007</strain>
    </source>
</reference>
<evidence type="ECO:0000256" key="3">
    <source>
        <dbReference type="ARBA" id="ARBA00022729"/>
    </source>
</evidence>
<dbReference type="EMBL" id="SZWF01000002">
    <property type="protein sequence ID" value="KAA9395272.1"/>
    <property type="molecule type" value="Genomic_DNA"/>
</dbReference>
<keyword evidence="3" id="KW-0732">Signal</keyword>
<dbReference type="Gene3D" id="3.40.190.10">
    <property type="entry name" value="Periplasmic binding protein-like II"/>
    <property type="match status" value="2"/>
</dbReference>
<evidence type="ECO:0000256" key="1">
    <source>
        <dbReference type="ARBA" id="ARBA00004196"/>
    </source>
</evidence>
<protein>
    <submittedName>
        <fullName evidence="7">Amino acid ABC transporter substrate-binding protein</fullName>
    </submittedName>
</protein>
<dbReference type="InterPro" id="IPR001320">
    <property type="entry name" value="Iontro_rcpt_C"/>
</dbReference>
<organism evidence="7 8">
    <name type="scientific">Kocuria coralli</name>
    <dbReference type="NCBI Taxonomy" id="1461025"/>
    <lineage>
        <taxon>Bacteria</taxon>
        <taxon>Bacillati</taxon>
        <taxon>Actinomycetota</taxon>
        <taxon>Actinomycetes</taxon>
        <taxon>Micrococcales</taxon>
        <taxon>Micrococcaceae</taxon>
        <taxon>Kocuria</taxon>
    </lineage>
</organism>
<sequence length="268" mass="28841">MDGPVILDRKTRLLTGATAAGVLLLTGCTSTAENDNGDGGLQTITEGQLTVCSESNYPPFEFEQDGEMVGLDMDLAAEIAKDNDLEVHHVALTFETMVSGAALDTRQCDIVTSALTMTDERRSVMDFSEPYFDNQLGLVVKDGSDIGSVQDALDSDARVGVMQQTTGDAKAKELGLNSVQFEDVLMFQDLESGGVDAVLDDLVPIAQHSEDYPDFVVVEEVQADDQFGVGVRKGDTAMLDAVNATIERVKEDGTLEEITETWVPVAHQ</sequence>
<dbReference type="Proteomes" id="UP000325957">
    <property type="component" value="Unassembled WGS sequence"/>
</dbReference>
<dbReference type="SMART" id="SM00079">
    <property type="entry name" value="PBPe"/>
    <property type="match status" value="1"/>
</dbReference>
<comment type="caution">
    <text evidence="7">The sequence shown here is derived from an EMBL/GenBank/DDBJ whole genome shotgun (WGS) entry which is preliminary data.</text>
</comment>
<dbReference type="GO" id="GO:0030313">
    <property type="term" value="C:cell envelope"/>
    <property type="evidence" value="ECO:0007669"/>
    <property type="project" value="UniProtKB-SubCell"/>
</dbReference>
<dbReference type="CDD" id="cd13530">
    <property type="entry name" value="PBP2_peptides_like"/>
    <property type="match status" value="1"/>
</dbReference>
<dbReference type="PANTHER" id="PTHR35936">
    <property type="entry name" value="MEMBRANE-BOUND LYTIC MUREIN TRANSGLYCOSYLASE F"/>
    <property type="match status" value="1"/>
</dbReference>
<dbReference type="GO" id="GO:0015276">
    <property type="term" value="F:ligand-gated monoatomic ion channel activity"/>
    <property type="evidence" value="ECO:0007669"/>
    <property type="project" value="InterPro"/>
</dbReference>
<proteinExistence type="inferred from homology"/>
<evidence type="ECO:0000313" key="7">
    <source>
        <dbReference type="EMBL" id="KAA9395272.1"/>
    </source>
</evidence>
<evidence type="ECO:0000259" key="5">
    <source>
        <dbReference type="SMART" id="SM00062"/>
    </source>
</evidence>
<dbReference type="PROSITE" id="PS01039">
    <property type="entry name" value="SBP_BACTERIAL_3"/>
    <property type="match status" value="1"/>
</dbReference>
<dbReference type="SUPFAM" id="SSF53850">
    <property type="entry name" value="Periplasmic binding protein-like II"/>
    <property type="match status" value="1"/>
</dbReference>
<keyword evidence="8" id="KW-1185">Reference proteome</keyword>
<evidence type="ECO:0000256" key="4">
    <source>
        <dbReference type="RuleBase" id="RU003744"/>
    </source>
</evidence>
<dbReference type="PANTHER" id="PTHR35936:SF17">
    <property type="entry name" value="ARGININE-BINDING EXTRACELLULAR PROTEIN ARTP"/>
    <property type="match status" value="1"/>
</dbReference>
<comment type="similarity">
    <text evidence="2 4">Belongs to the bacterial solute-binding protein 3 family.</text>
</comment>
<evidence type="ECO:0000256" key="2">
    <source>
        <dbReference type="ARBA" id="ARBA00010333"/>
    </source>
</evidence>
<accession>A0A5J5L098</accession>
<dbReference type="SMART" id="SM00062">
    <property type="entry name" value="PBPb"/>
    <property type="match status" value="1"/>
</dbReference>
<dbReference type="InterPro" id="IPR018313">
    <property type="entry name" value="SBP_3_CS"/>
</dbReference>
<feature type="domain" description="Ionotropic glutamate receptor C-terminal" evidence="6">
    <location>
        <begin position="48"/>
        <end position="265"/>
    </location>
</feature>
<dbReference type="OrthoDB" id="8454826at2"/>
<dbReference type="Pfam" id="PF00497">
    <property type="entry name" value="SBP_bac_3"/>
    <property type="match status" value="1"/>
</dbReference>
<gene>
    <name evidence="7" type="ORF">FCK90_02360</name>
</gene>
<name>A0A5J5L098_9MICC</name>
<dbReference type="GO" id="GO:0016020">
    <property type="term" value="C:membrane"/>
    <property type="evidence" value="ECO:0007669"/>
    <property type="project" value="InterPro"/>
</dbReference>
<evidence type="ECO:0000313" key="8">
    <source>
        <dbReference type="Proteomes" id="UP000325957"/>
    </source>
</evidence>
<comment type="subcellular location">
    <subcellularLocation>
        <location evidence="1">Cell envelope</location>
    </subcellularLocation>
</comment>
<dbReference type="AlphaFoldDB" id="A0A5J5L098"/>